<name>A0ACB8NB52_CITSI</name>
<dbReference type="EMBL" id="CM039171">
    <property type="protein sequence ID" value="KAH9795393.1"/>
    <property type="molecule type" value="Genomic_DNA"/>
</dbReference>
<organism evidence="1 2">
    <name type="scientific">Citrus sinensis</name>
    <name type="common">Sweet orange</name>
    <name type="synonym">Citrus aurantium var. sinensis</name>
    <dbReference type="NCBI Taxonomy" id="2711"/>
    <lineage>
        <taxon>Eukaryota</taxon>
        <taxon>Viridiplantae</taxon>
        <taxon>Streptophyta</taxon>
        <taxon>Embryophyta</taxon>
        <taxon>Tracheophyta</taxon>
        <taxon>Spermatophyta</taxon>
        <taxon>Magnoliopsida</taxon>
        <taxon>eudicotyledons</taxon>
        <taxon>Gunneridae</taxon>
        <taxon>Pentapetalae</taxon>
        <taxon>rosids</taxon>
        <taxon>malvids</taxon>
        <taxon>Sapindales</taxon>
        <taxon>Rutaceae</taxon>
        <taxon>Aurantioideae</taxon>
        <taxon>Citrus</taxon>
    </lineage>
</organism>
<dbReference type="Proteomes" id="UP000829398">
    <property type="component" value="Chromosome 2"/>
</dbReference>
<accession>A0ACB8NB52</accession>
<sequence>MCSSKSKLHSATQINGRPVLQPTSNQVPSLEKRNSIKKTGSPKSPITTDNVNSKSFTKSLLSPPVSPKLKSPRPAAVKRGNDPNVLNTSAEKIMTPKKLASLVKKPKNVGVAPCYDSSLIVEAPGSIAAARREHVAIMQEQRKLRIAHYGRTKSAKFEGKVPGLDSFANGDNNDREEKRCSFITPNSDPIYVAYHDEEWGVPVHDDKLLFELLVLTAAQVGSDWTSVLKKRQAFREAFSGFDAEVVAKFTEKKMTSLSANYAIDLSQVRGIVDNSIRILEVKKQFGSFDKYLWGFVNHKPINTQYRSSQKIPVKTSKSEAISKDMVKKGFRFVGPTVIHSFMQAAGLTNDHLITCTRHLQCTALASHQPAVAPALPDLGKCKAAINGPKTHGLGPTQFFIQAHETRVGASRSVCVCGFVGDLVAQCCQLCVCRHVPCCVSSELCVYGARL</sequence>
<gene>
    <name evidence="1" type="ORF">KPL71_005198</name>
</gene>
<comment type="caution">
    <text evidence="1">The sequence shown here is derived from an EMBL/GenBank/DDBJ whole genome shotgun (WGS) entry which is preliminary data.</text>
</comment>
<keyword evidence="2" id="KW-1185">Reference proteome</keyword>
<evidence type="ECO:0000313" key="2">
    <source>
        <dbReference type="Proteomes" id="UP000829398"/>
    </source>
</evidence>
<evidence type="ECO:0000313" key="1">
    <source>
        <dbReference type="EMBL" id="KAH9795393.1"/>
    </source>
</evidence>
<reference evidence="2" key="1">
    <citation type="journal article" date="2023" name="Hortic. Res.">
        <title>A chromosome-level phased genome enabling allele-level studies in sweet orange: a case study on citrus Huanglongbing tolerance.</title>
        <authorList>
            <person name="Wu B."/>
            <person name="Yu Q."/>
            <person name="Deng Z."/>
            <person name="Duan Y."/>
            <person name="Luo F."/>
            <person name="Gmitter F. Jr."/>
        </authorList>
    </citation>
    <scope>NUCLEOTIDE SEQUENCE [LARGE SCALE GENOMIC DNA]</scope>
    <source>
        <strain evidence="2">cv. Valencia</strain>
    </source>
</reference>
<proteinExistence type="predicted"/>
<protein>
    <submittedName>
        <fullName evidence="1">DNA glycosylase superfamily protein</fullName>
    </submittedName>
</protein>